<evidence type="ECO:0000313" key="11">
    <source>
        <dbReference type="Proteomes" id="UP001597218"/>
    </source>
</evidence>
<keyword evidence="4 7" id="KW-0812">Transmembrane</keyword>
<organism evidence="10 11">
    <name type="scientific">Sporosarcina siberiensis</name>
    <dbReference type="NCBI Taxonomy" id="1365606"/>
    <lineage>
        <taxon>Bacteria</taxon>
        <taxon>Bacillati</taxon>
        <taxon>Bacillota</taxon>
        <taxon>Bacilli</taxon>
        <taxon>Bacillales</taxon>
        <taxon>Caryophanaceae</taxon>
        <taxon>Sporosarcina</taxon>
    </lineage>
</organism>
<comment type="subcellular location">
    <subcellularLocation>
        <location evidence="1">Cell membrane</location>
        <topology evidence="1">Multi-pass membrane protein</topology>
    </subcellularLocation>
</comment>
<proteinExistence type="inferred from homology"/>
<evidence type="ECO:0000256" key="3">
    <source>
        <dbReference type="ARBA" id="ARBA00022475"/>
    </source>
</evidence>
<evidence type="ECO:0000256" key="6">
    <source>
        <dbReference type="ARBA" id="ARBA00023136"/>
    </source>
</evidence>
<dbReference type="PANTHER" id="PTHR32309:SF13">
    <property type="entry name" value="FERRIC ENTEROBACTIN TRANSPORT PROTEIN FEPE"/>
    <property type="match status" value="1"/>
</dbReference>
<dbReference type="Proteomes" id="UP001597218">
    <property type="component" value="Unassembled WGS sequence"/>
</dbReference>
<dbReference type="PANTHER" id="PTHR32309">
    <property type="entry name" value="TYROSINE-PROTEIN KINASE"/>
    <property type="match status" value="1"/>
</dbReference>
<keyword evidence="5 7" id="KW-1133">Transmembrane helix</keyword>
<evidence type="ECO:0000256" key="4">
    <source>
        <dbReference type="ARBA" id="ARBA00022692"/>
    </source>
</evidence>
<name>A0ABW4SC70_9BACL</name>
<feature type="transmembrane region" description="Helical" evidence="7">
    <location>
        <begin position="18"/>
        <end position="40"/>
    </location>
</feature>
<evidence type="ECO:0000256" key="1">
    <source>
        <dbReference type="ARBA" id="ARBA00004651"/>
    </source>
</evidence>
<dbReference type="Pfam" id="PF13807">
    <property type="entry name" value="GNVR"/>
    <property type="match status" value="1"/>
</dbReference>
<accession>A0ABW4SC70</accession>
<evidence type="ECO:0000256" key="5">
    <source>
        <dbReference type="ARBA" id="ARBA00022989"/>
    </source>
</evidence>
<evidence type="ECO:0000256" key="7">
    <source>
        <dbReference type="SAM" id="Phobius"/>
    </source>
</evidence>
<reference evidence="11" key="1">
    <citation type="journal article" date="2019" name="Int. J. Syst. Evol. Microbiol.">
        <title>The Global Catalogue of Microorganisms (GCM) 10K type strain sequencing project: providing services to taxonomists for standard genome sequencing and annotation.</title>
        <authorList>
            <consortium name="The Broad Institute Genomics Platform"/>
            <consortium name="The Broad Institute Genome Sequencing Center for Infectious Disease"/>
            <person name="Wu L."/>
            <person name="Ma J."/>
        </authorList>
    </citation>
    <scope>NUCLEOTIDE SEQUENCE [LARGE SCALE GENOMIC DNA]</scope>
    <source>
        <strain evidence="11">CGMCC 4.7177</strain>
    </source>
</reference>
<dbReference type="InterPro" id="IPR003856">
    <property type="entry name" value="LPS_length_determ_N"/>
</dbReference>
<protein>
    <submittedName>
        <fullName evidence="10">YveK family protein</fullName>
    </submittedName>
</protein>
<evidence type="ECO:0000256" key="2">
    <source>
        <dbReference type="ARBA" id="ARBA00006683"/>
    </source>
</evidence>
<gene>
    <name evidence="10" type="ORF">ACFSFY_02405</name>
</gene>
<feature type="transmembrane region" description="Helical" evidence="7">
    <location>
        <begin position="174"/>
        <end position="195"/>
    </location>
</feature>
<dbReference type="RefSeq" id="WP_381535588.1">
    <property type="nucleotide sequence ID" value="NZ_JBHUGI010000005.1"/>
</dbReference>
<evidence type="ECO:0000259" key="9">
    <source>
        <dbReference type="Pfam" id="PF13807"/>
    </source>
</evidence>
<dbReference type="Pfam" id="PF02706">
    <property type="entry name" value="Wzz"/>
    <property type="match status" value="1"/>
</dbReference>
<evidence type="ECO:0000259" key="8">
    <source>
        <dbReference type="Pfam" id="PF02706"/>
    </source>
</evidence>
<keyword evidence="11" id="KW-1185">Reference proteome</keyword>
<dbReference type="EMBL" id="JBHUGI010000005">
    <property type="protein sequence ID" value="MFD1926928.1"/>
    <property type="molecule type" value="Genomic_DNA"/>
</dbReference>
<dbReference type="InterPro" id="IPR032807">
    <property type="entry name" value="GNVR"/>
</dbReference>
<sequence>MEETLSLQELFKTIRKRLLLITCIVLFAVGAAAVVSYNYLTPIYESSTQILINQPKESTSSGSTPDIQTNLQLINTYNVIIKSHAILSIVIEKMELNTTPSELHSKVSVNSAQNSQVINVSVQDINLERSVQVANTIAEVFQEEIKMLMNMDNVNVLSPAIYNENQSPIKPSPILNIAIAAVMGLMVGTGIAFMLEYLDTTIKTEQDIEEFLGLPMLGFVSPISPVKMKKIKKSSSEKGKGRLMNV</sequence>
<keyword evidence="3" id="KW-1003">Cell membrane</keyword>
<evidence type="ECO:0000313" key="10">
    <source>
        <dbReference type="EMBL" id="MFD1926928.1"/>
    </source>
</evidence>
<feature type="domain" description="Tyrosine-protein kinase G-rich" evidence="9">
    <location>
        <begin position="125"/>
        <end position="194"/>
    </location>
</feature>
<comment type="caution">
    <text evidence="10">The sequence shown here is derived from an EMBL/GenBank/DDBJ whole genome shotgun (WGS) entry which is preliminary data.</text>
</comment>
<feature type="domain" description="Polysaccharide chain length determinant N-terminal" evidence="8">
    <location>
        <begin position="3"/>
        <end position="93"/>
    </location>
</feature>
<dbReference type="InterPro" id="IPR050445">
    <property type="entry name" value="Bact_polysacc_biosynth/exp"/>
</dbReference>
<keyword evidence="6 7" id="KW-0472">Membrane</keyword>
<comment type="similarity">
    <text evidence="2">Belongs to the CpsC/CapA family.</text>
</comment>